<evidence type="ECO:0000313" key="3">
    <source>
        <dbReference type="Proteomes" id="UP000077603"/>
    </source>
</evidence>
<name>A0A172Y6A3_9CAUL</name>
<gene>
    <name evidence="2" type="ORF">DA69_07975</name>
</gene>
<feature type="region of interest" description="Disordered" evidence="1">
    <location>
        <begin position="1"/>
        <end position="72"/>
    </location>
</feature>
<evidence type="ECO:0000256" key="1">
    <source>
        <dbReference type="SAM" id="MobiDB-lite"/>
    </source>
</evidence>
<dbReference type="Proteomes" id="UP000077603">
    <property type="component" value="Chromosome"/>
</dbReference>
<keyword evidence="3" id="KW-1185">Reference proteome</keyword>
<dbReference type="KEGG" id="bne:DA69_07975"/>
<dbReference type="EMBL" id="CP015614">
    <property type="protein sequence ID" value="ANF54682.1"/>
    <property type="molecule type" value="Genomic_DNA"/>
</dbReference>
<sequence length="72" mass="8067">MRKPMTDKTYSKTQEDADPNTPPAKRAPHESGKPDQLKDKEKDAENRQEALIDEGVEETFPASDPVSAKRIT</sequence>
<evidence type="ECO:0000313" key="2">
    <source>
        <dbReference type="EMBL" id="ANF54682.1"/>
    </source>
</evidence>
<dbReference type="STRING" id="588932.DA69_07975"/>
<dbReference type="AlphaFoldDB" id="A0A172Y6A3"/>
<proteinExistence type="predicted"/>
<reference evidence="2 3" key="1">
    <citation type="journal article" date="2014" name="Genome Announc.">
        <title>Genome Sequence of a Promising Hydrogen-Producing Facultative Anaerobic Bacterium, Brevundimonas naejangsanensis Strain B1.</title>
        <authorList>
            <person name="Su H."/>
            <person name="Zhang T."/>
            <person name="Bao M."/>
            <person name="Jiang Y."/>
            <person name="Wang Y."/>
            <person name="Tan T."/>
        </authorList>
    </citation>
    <scope>NUCLEOTIDE SEQUENCE [LARGE SCALE GENOMIC DNA]</scope>
    <source>
        <strain evidence="2 3">B1</strain>
    </source>
</reference>
<dbReference type="eggNOG" id="ENOG502ZSC9">
    <property type="taxonomic scope" value="Bacteria"/>
</dbReference>
<organism evidence="2 3">
    <name type="scientific">Brevundimonas naejangsanensis</name>
    <dbReference type="NCBI Taxonomy" id="588932"/>
    <lineage>
        <taxon>Bacteria</taxon>
        <taxon>Pseudomonadati</taxon>
        <taxon>Pseudomonadota</taxon>
        <taxon>Alphaproteobacteria</taxon>
        <taxon>Caulobacterales</taxon>
        <taxon>Caulobacteraceae</taxon>
        <taxon>Brevundimonas</taxon>
    </lineage>
</organism>
<accession>A0A172Y6A3</accession>
<protein>
    <submittedName>
        <fullName evidence="2">Uncharacterized protein</fullName>
    </submittedName>
</protein>
<feature type="compositionally biased region" description="Basic and acidic residues" evidence="1">
    <location>
        <begin position="27"/>
        <end position="50"/>
    </location>
</feature>
<dbReference type="OrthoDB" id="7998218at2"/>
<feature type="compositionally biased region" description="Basic and acidic residues" evidence="1">
    <location>
        <begin position="1"/>
        <end position="15"/>
    </location>
</feature>